<name>A0A377L458_9ENTE</name>
<evidence type="ECO:0000313" key="2">
    <source>
        <dbReference type="Proteomes" id="UP000220669"/>
    </source>
</evidence>
<dbReference type="RefSeq" id="WP_016177109.1">
    <property type="nucleotide sequence ID" value="NZ_CABGKX010000002.1"/>
</dbReference>
<dbReference type="Proteomes" id="UP000220669">
    <property type="component" value="Unassembled WGS sequence"/>
</dbReference>
<sequence length="106" mass="12382">MWTIQNILNGIDGKFFKIYDHLDQPVTDFEYFSGHLKRNQDYSTTAFVSISSERRNYVNRKSIAWRDGNDQIKGRENEFALLITETPIEDPLVKTPQFIVEDSCCT</sequence>
<organism evidence="1 2">
    <name type="scientific">Enterococcus durans</name>
    <dbReference type="NCBI Taxonomy" id="53345"/>
    <lineage>
        <taxon>Bacteria</taxon>
        <taxon>Bacillati</taxon>
        <taxon>Bacillota</taxon>
        <taxon>Bacilli</taxon>
        <taxon>Lactobacillales</taxon>
        <taxon>Enterococcaceae</taxon>
        <taxon>Enterococcus</taxon>
    </lineage>
</organism>
<proteinExistence type="predicted"/>
<accession>A0A377L458</accession>
<reference evidence="1 2" key="1">
    <citation type="submission" date="2017-09" db="EMBL/GenBank/DDBJ databases">
        <title>FDA dAtabase for Regulatory Grade micrObial Sequences (FDA-ARGOS): Supporting development and validation of Infectious Disease Dx tests.</title>
        <authorList>
            <person name="Minogue T."/>
            <person name="Wolcott M."/>
            <person name="Wasieloski L."/>
            <person name="Aguilar W."/>
            <person name="Moore D."/>
            <person name="Tallon L.J."/>
            <person name="Sadzewicz L."/>
            <person name="Ott S."/>
            <person name="Zhao X."/>
            <person name="Nagaraj S."/>
            <person name="Vavikolanu K."/>
            <person name="Aluvathingal J."/>
            <person name="Nadendla S."/>
            <person name="Sichtig H."/>
        </authorList>
    </citation>
    <scope>NUCLEOTIDE SEQUENCE [LARGE SCALE GENOMIC DNA]</scope>
    <source>
        <strain evidence="1 2">FDAARGOS_396</strain>
    </source>
</reference>
<comment type="caution">
    <text evidence="1">The sequence shown here is derived from an EMBL/GenBank/DDBJ whole genome shotgun (WGS) entry which is preliminary data.</text>
</comment>
<dbReference type="AlphaFoldDB" id="A0A377L458"/>
<dbReference type="EMBL" id="PDEB01000004">
    <property type="protein sequence ID" value="PEH44255.1"/>
    <property type="molecule type" value="Genomic_DNA"/>
</dbReference>
<evidence type="ECO:0000313" key="1">
    <source>
        <dbReference type="EMBL" id="PEH44255.1"/>
    </source>
</evidence>
<protein>
    <submittedName>
        <fullName evidence="1">Uncharacterized protein</fullName>
    </submittedName>
</protein>
<gene>
    <name evidence="1" type="ORF">CRM96_04170</name>
</gene>